<dbReference type="GO" id="GO:0016705">
    <property type="term" value="F:oxidoreductase activity, acting on paired donors, with incorporation or reduction of molecular oxygen"/>
    <property type="evidence" value="ECO:0007669"/>
    <property type="project" value="InterPro"/>
</dbReference>
<dbReference type="InterPro" id="IPR001128">
    <property type="entry name" value="Cyt_P450"/>
</dbReference>
<dbReference type="PANTHER" id="PTHR24305:SF96">
    <property type="entry name" value="CYTOCHROME P450 MONOOXYGENASE STCB-RELATED"/>
    <property type="match status" value="1"/>
</dbReference>
<dbReference type="PANTHER" id="PTHR24305">
    <property type="entry name" value="CYTOCHROME P450"/>
    <property type="match status" value="1"/>
</dbReference>
<dbReference type="PRINTS" id="PR00463">
    <property type="entry name" value="EP450I"/>
</dbReference>
<dbReference type="InterPro" id="IPR002401">
    <property type="entry name" value="Cyt_P450_E_grp-I"/>
</dbReference>
<dbReference type="CDD" id="cd11059">
    <property type="entry name" value="CYP_fungal"/>
    <property type="match status" value="1"/>
</dbReference>
<proteinExistence type="inferred from homology"/>
<evidence type="ECO:0000313" key="9">
    <source>
        <dbReference type="Proteomes" id="UP000472372"/>
    </source>
</evidence>
<accession>A0A6S6WAD4</accession>
<feature type="binding site" description="axial binding residue" evidence="6">
    <location>
        <position position="432"/>
    </location>
    <ligand>
        <name>heme</name>
        <dbReference type="ChEBI" id="CHEBI:30413"/>
    </ligand>
    <ligandPart>
        <name>Fe</name>
        <dbReference type="ChEBI" id="CHEBI:18248"/>
    </ligandPart>
</feature>
<sequence length="487" mass="54217">MAIPKAIAAVLLIGLTYFFKFLWKVRTSSVATLPGPWYSHYTGVVLRYHTLRARRIFYVHELHHRYGGVVRIAPNQVAVADIAGVSQIHKIGSGFLKSAWYENFVSLTGNGIFPMRDPVMHGTRRKLFSRAFSNSSLKNNWEPEVRRKVNLAVQKIKQDALDAQKGADIFKWWTLMATDVVTHLSFGESFNMVEQGKQTPYIDALQKVALDGLLRNEIPLLRALLRYIPIKKLQDVFNAQDMVFTQSMVAVRNMRNGNGSSMNLFGQIIACAEDKEKESLTEDDVKVEAGSFIIAGSDTTAVTMTYLTWAVLKQPALRARLEDEIAQLSDELTMAELEGAPVLNSVIDETLRLYCAAPGALPRVVPKGGMTVSGYHIAGGVEVSTQAYTNHRDPSVFPDPLNFDGLRFLNKAAMTPAQKTSFMPWGGGSRTCIGLHLALIEIRLATALFFRECRGAKISECMQDEMMELENTFLVAPKGHCCYVSLT</sequence>
<dbReference type="AlphaFoldDB" id="A0A6S6WAD4"/>
<comment type="cofactor">
    <cofactor evidence="1 6">
        <name>heme</name>
        <dbReference type="ChEBI" id="CHEBI:30413"/>
    </cofactor>
</comment>
<evidence type="ECO:0000256" key="1">
    <source>
        <dbReference type="ARBA" id="ARBA00001971"/>
    </source>
</evidence>
<dbReference type="GO" id="GO:0005506">
    <property type="term" value="F:iron ion binding"/>
    <property type="evidence" value="ECO:0007669"/>
    <property type="project" value="InterPro"/>
</dbReference>
<dbReference type="Gene3D" id="1.10.630.10">
    <property type="entry name" value="Cytochrome P450"/>
    <property type="match status" value="1"/>
</dbReference>
<evidence type="ECO:0000256" key="6">
    <source>
        <dbReference type="PIRSR" id="PIRSR602401-1"/>
    </source>
</evidence>
<name>A0A6S6WAD4_9PLEO</name>
<dbReference type="Pfam" id="PF00067">
    <property type="entry name" value="p450"/>
    <property type="match status" value="1"/>
</dbReference>
<keyword evidence="4 7" id="KW-0560">Oxidoreductase</keyword>
<dbReference type="InterPro" id="IPR050121">
    <property type="entry name" value="Cytochrome_P450_monoxygenase"/>
</dbReference>
<evidence type="ECO:0000256" key="4">
    <source>
        <dbReference type="ARBA" id="ARBA00023002"/>
    </source>
</evidence>
<evidence type="ECO:0000256" key="2">
    <source>
        <dbReference type="ARBA" id="ARBA00010617"/>
    </source>
</evidence>
<keyword evidence="7" id="KW-0503">Monooxygenase</keyword>
<keyword evidence="3 6" id="KW-0479">Metal-binding</keyword>
<reference evidence="8" key="1">
    <citation type="submission" date="2021-02" db="EMBL/GenBank/DDBJ databases">
        <authorList>
            <person name="Syme A R."/>
            <person name="Syme A R."/>
            <person name="Moolhuijzen P."/>
        </authorList>
    </citation>
    <scope>NUCLEOTIDE SEQUENCE</scope>
    <source>
        <strain evidence="8">W1-1</strain>
    </source>
</reference>
<comment type="similarity">
    <text evidence="2 7">Belongs to the cytochrome P450 family.</text>
</comment>
<dbReference type="PROSITE" id="PS00086">
    <property type="entry name" value="CYTOCHROME_P450"/>
    <property type="match status" value="1"/>
</dbReference>
<evidence type="ECO:0000256" key="5">
    <source>
        <dbReference type="ARBA" id="ARBA00023004"/>
    </source>
</evidence>
<evidence type="ECO:0000313" key="8">
    <source>
        <dbReference type="EMBL" id="CAE7202108.1"/>
    </source>
</evidence>
<dbReference type="EMBL" id="HG992984">
    <property type="protein sequence ID" value="CAE7202108.1"/>
    <property type="molecule type" value="Genomic_DNA"/>
</dbReference>
<evidence type="ECO:0000256" key="3">
    <source>
        <dbReference type="ARBA" id="ARBA00022723"/>
    </source>
</evidence>
<dbReference type="GO" id="GO:0020037">
    <property type="term" value="F:heme binding"/>
    <property type="evidence" value="ECO:0007669"/>
    <property type="project" value="InterPro"/>
</dbReference>
<keyword evidence="5 6" id="KW-0408">Iron</keyword>
<protein>
    <submittedName>
        <fullName evidence="8">CypX</fullName>
    </submittedName>
</protein>
<dbReference type="Proteomes" id="UP000472372">
    <property type="component" value="Chromosome 8"/>
</dbReference>
<dbReference type="SUPFAM" id="SSF48264">
    <property type="entry name" value="Cytochrome P450"/>
    <property type="match status" value="1"/>
</dbReference>
<keyword evidence="6 7" id="KW-0349">Heme</keyword>
<dbReference type="InterPro" id="IPR036396">
    <property type="entry name" value="Cyt_P450_sf"/>
</dbReference>
<organism evidence="8 9">
    <name type="scientific">Pyrenophora teres f. teres</name>
    <dbReference type="NCBI Taxonomy" id="97479"/>
    <lineage>
        <taxon>Eukaryota</taxon>
        <taxon>Fungi</taxon>
        <taxon>Dikarya</taxon>
        <taxon>Ascomycota</taxon>
        <taxon>Pezizomycotina</taxon>
        <taxon>Dothideomycetes</taxon>
        <taxon>Pleosporomycetidae</taxon>
        <taxon>Pleosporales</taxon>
        <taxon>Pleosporineae</taxon>
        <taxon>Pleosporaceae</taxon>
        <taxon>Pyrenophora</taxon>
    </lineage>
</organism>
<evidence type="ECO:0000256" key="7">
    <source>
        <dbReference type="RuleBase" id="RU000461"/>
    </source>
</evidence>
<dbReference type="GO" id="GO:0004497">
    <property type="term" value="F:monooxygenase activity"/>
    <property type="evidence" value="ECO:0007669"/>
    <property type="project" value="UniProtKB-KW"/>
</dbReference>
<gene>
    <name evidence="8" type="ORF">PTTW11_08978</name>
</gene>
<dbReference type="InterPro" id="IPR017972">
    <property type="entry name" value="Cyt_P450_CS"/>
</dbReference>
<dbReference type="PRINTS" id="PR00385">
    <property type="entry name" value="P450"/>
</dbReference>